<accession>X1M129</accession>
<dbReference type="GO" id="GO:0003700">
    <property type="term" value="F:DNA-binding transcription factor activity"/>
    <property type="evidence" value="ECO:0007669"/>
    <property type="project" value="InterPro"/>
</dbReference>
<organism evidence="1">
    <name type="scientific">marine sediment metagenome</name>
    <dbReference type="NCBI Taxonomy" id="412755"/>
    <lineage>
        <taxon>unclassified sequences</taxon>
        <taxon>metagenomes</taxon>
        <taxon>ecological metagenomes</taxon>
    </lineage>
</organism>
<dbReference type="Gene3D" id="3.30.730.10">
    <property type="entry name" value="AP2/ERF domain"/>
    <property type="match status" value="1"/>
</dbReference>
<dbReference type="GO" id="GO:0003677">
    <property type="term" value="F:DNA binding"/>
    <property type="evidence" value="ECO:0007669"/>
    <property type="project" value="InterPro"/>
</dbReference>
<dbReference type="InterPro" id="IPR036955">
    <property type="entry name" value="AP2/ERF_dom_sf"/>
</dbReference>
<protein>
    <recommendedName>
        <fullName evidence="2">AP2/ERF domain-containing protein</fullName>
    </recommendedName>
</protein>
<evidence type="ECO:0008006" key="2">
    <source>
        <dbReference type="Google" id="ProtNLM"/>
    </source>
</evidence>
<dbReference type="AlphaFoldDB" id="X1M129"/>
<sequence length="91" mass="10140">EKSDFDRLSRGKNLTDCEQLPQNAACIKHNGKQIHLGYFESELDAAAAYDVRSKVLFGEFARLNLPQAAGKQAKDEKVLCMQEVANCPRLS</sequence>
<dbReference type="InterPro" id="IPR016177">
    <property type="entry name" value="DNA-bd_dom_sf"/>
</dbReference>
<dbReference type="EMBL" id="BARV01009063">
    <property type="protein sequence ID" value="GAI11781.1"/>
    <property type="molecule type" value="Genomic_DNA"/>
</dbReference>
<reference evidence="1" key="1">
    <citation type="journal article" date="2014" name="Front. Microbiol.">
        <title>High frequency of phylogenetically diverse reductive dehalogenase-homologous genes in deep subseafloor sedimentary metagenomes.</title>
        <authorList>
            <person name="Kawai M."/>
            <person name="Futagami T."/>
            <person name="Toyoda A."/>
            <person name="Takaki Y."/>
            <person name="Nishi S."/>
            <person name="Hori S."/>
            <person name="Arai W."/>
            <person name="Tsubouchi T."/>
            <person name="Morono Y."/>
            <person name="Uchiyama I."/>
            <person name="Ito T."/>
            <person name="Fujiyama A."/>
            <person name="Inagaki F."/>
            <person name="Takami H."/>
        </authorList>
    </citation>
    <scope>NUCLEOTIDE SEQUENCE</scope>
    <source>
        <strain evidence="1">Expedition CK06-06</strain>
    </source>
</reference>
<name>X1M129_9ZZZZ</name>
<proteinExistence type="predicted"/>
<evidence type="ECO:0000313" key="1">
    <source>
        <dbReference type="EMBL" id="GAI11781.1"/>
    </source>
</evidence>
<comment type="caution">
    <text evidence="1">The sequence shown here is derived from an EMBL/GenBank/DDBJ whole genome shotgun (WGS) entry which is preliminary data.</text>
</comment>
<feature type="non-terminal residue" evidence="1">
    <location>
        <position position="1"/>
    </location>
</feature>
<gene>
    <name evidence="1" type="ORF">S06H3_18010</name>
</gene>
<dbReference type="SUPFAM" id="SSF54171">
    <property type="entry name" value="DNA-binding domain"/>
    <property type="match status" value="1"/>
</dbReference>